<evidence type="ECO:0000313" key="4">
    <source>
        <dbReference type="EMBL" id="MFC5513761.1"/>
    </source>
</evidence>
<evidence type="ECO:0000256" key="3">
    <source>
        <dbReference type="SAM" id="MobiDB-lite"/>
    </source>
</evidence>
<dbReference type="PANTHER" id="PTHR30160">
    <property type="entry name" value="TETRAACYLDISACCHARIDE 4'-KINASE-RELATED"/>
    <property type="match status" value="1"/>
</dbReference>
<dbReference type="InterPro" id="IPR051199">
    <property type="entry name" value="LPS_LOS_Heptosyltrfase"/>
</dbReference>
<keyword evidence="5" id="KW-1185">Reference proteome</keyword>
<name>A0ABW0PNP2_9BURK</name>
<dbReference type="RefSeq" id="WP_379726552.1">
    <property type="nucleotide sequence ID" value="NZ_JBHSMS010000079.1"/>
</dbReference>
<dbReference type="Gene3D" id="3.40.50.2000">
    <property type="entry name" value="Glycogen Phosphorylase B"/>
    <property type="match status" value="2"/>
</dbReference>
<reference evidence="5" key="1">
    <citation type="journal article" date="2019" name="Int. J. Syst. Evol. Microbiol.">
        <title>The Global Catalogue of Microorganisms (GCM) 10K type strain sequencing project: providing services to taxonomists for standard genome sequencing and annotation.</title>
        <authorList>
            <consortium name="The Broad Institute Genomics Platform"/>
            <consortium name="The Broad Institute Genome Sequencing Center for Infectious Disease"/>
            <person name="Wu L."/>
            <person name="Ma J."/>
        </authorList>
    </citation>
    <scope>NUCLEOTIDE SEQUENCE [LARGE SCALE GENOMIC DNA]</scope>
    <source>
        <strain evidence="5">CCUG 38813</strain>
    </source>
</reference>
<dbReference type="SUPFAM" id="SSF53756">
    <property type="entry name" value="UDP-Glycosyltransferase/glycogen phosphorylase"/>
    <property type="match status" value="1"/>
</dbReference>
<comment type="caution">
    <text evidence="4">The sequence shown here is derived from an EMBL/GenBank/DDBJ whole genome shotgun (WGS) entry which is preliminary data.</text>
</comment>
<dbReference type="Pfam" id="PF01075">
    <property type="entry name" value="Glyco_transf_9"/>
    <property type="match status" value="1"/>
</dbReference>
<evidence type="ECO:0000256" key="1">
    <source>
        <dbReference type="ARBA" id="ARBA00022676"/>
    </source>
</evidence>
<evidence type="ECO:0000313" key="5">
    <source>
        <dbReference type="Proteomes" id="UP001596031"/>
    </source>
</evidence>
<dbReference type="EMBL" id="JBHSMS010000079">
    <property type="protein sequence ID" value="MFC5513761.1"/>
    <property type="molecule type" value="Genomic_DNA"/>
</dbReference>
<keyword evidence="1" id="KW-0328">Glycosyltransferase</keyword>
<dbReference type="PANTHER" id="PTHR30160:SF1">
    <property type="entry name" value="LIPOPOLYSACCHARIDE 1,2-N-ACETYLGLUCOSAMINETRANSFERASE-RELATED"/>
    <property type="match status" value="1"/>
</dbReference>
<gene>
    <name evidence="4" type="ORF">ACFPOU_21905</name>
</gene>
<protein>
    <submittedName>
        <fullName evidence="4">Glycosyltransferase family 9 protein</fullName>
    </submittedName>
</protein>
<proteinExistence type="predicted"/>
<evidence type="ECO:0000256" key="2">
    <source>
        <dbReference type="ARBA" id="ARBA00022679"/>
    </source>
</evidence>
<feature type="region of interest" description="Disordered" evidence="3">
    <location>
        <begin position="340"/>
        <end position="361"/>
    </location>
</feature>
<dbReference type="Proteomes" id="UP001596031">
    <property type="component" value="Unassembled WGS sequence"/>
</dbReference>
<dbReference type="InterPro" id="IPR002201">
    <property type="entry name" value="Glyco_trans_9"/>
</dbReference>
<organism evidence="4 5">
    <name type="scientific">Massilia jejuensis</name>
    <dbReference type="NCBI Taxonomy" id="648894"/>
    <lineage>
        <taxon>Bacteria</taxon>
        <taxon>Pseudomonadati</taxon>
        <taxon>Pseudomonadota</taxon>
        <taxon>Betaproteobacteria</taxon>
        <taxon>Burkholderiales</taxon>
        <taxon>Oxalobacteraceae</taxon>
        <taxon>Telluria group</taxon>
        <taxon>Massilia</taxon>
    </lineage>
</organism>
<sequence length="361" mass="37969">MTMTTDWNAAAHLLCVRFEEPADILASTPALRALRAQCPQRRITLLSSPAGAALGPYLPDVDAVLAHEAPWTPGGARAPAPSHLDWIATLAARRFDGAVIFTRHDRSALPAALLCQLAGIPLRAAYCRENTAQLLTQPIADPGPGALLRHDVQRQLDLVRRLGAEIADERLAFVPTVQDTLAVRARLHAAGIDPAGRWLVLYPGAGVQARCHGQHDWRSLVAALHARIGCPLVLVGDAHDPARSDGIDGIDTAPEARILSLAGQLDVGGLGALLAQASLVIGHRGLGTQLAAAVGTPVVHLQTQGSPHGMPWQVPSRAVPLAPAQVLEAVCNLLKQTEADRTAAGRGRQTKKASPKTGLSA</sequence>
<accession>A0ABW0PNP2</accession>
<keyword evidence="2" id="KW-0808">Transferase</keyword>